<evidence type="ECO:0000313" key="2">
    <source>
        <dbReference type="EMBL" id="KAH8031177.1"/>
    </source>
</evidence>
<evidence type="ECO:0000313" key="3">
    <source>
        <dbReference type="Proteomes" id="UP000821866"/>
    </source>
</evidence>
<organism evidence="2 3">
    <name type="scientific">Rhipicephalus microplus</name>
    <name type="common">Cattle tick</name>
    <name type="synonym">Boophilus microplus</name>
    <dbReference type="NCBI Taxonomy" id="6941"/>
    <lineage>
        <taxon>Eukaryota</taxon>
        <taxon>Metazoa</taxon>
        <taxon>Ecdysozoa</taxon>
        <taxon>Arthropoda</taxon>
        <taxon>Chelicerata</taxon>
        <taxon>Arachnida</taxon>
        <taxon>Acari</taxon>
        <taxon>Parasitiformes</taxon>
        <taxon>Ixodida</taxon>
        <taxon>Ixodoidea</taxon>
        <taxon>Ixodidae</taxon>
        <taxon>Rhipicephalinae</taxon>
        <taxon>Rhipicephalus</taxon>
        <taxon>Boophilus</taxon>
    </lineage>
</organism>
<dbReference type="EMBL" id="JABSTU010000005">
    <property type="protein sequence ID" value="KAH8031177.1"/>
    <property type="molecule type" value="Genomic_DNA"/>
</dbReference>
<dbReference type="AlphaFoldDB" id="A0A9J6EAA3"/>
<name>A0A9J6EAA3_RHIMP</name>
<feature type="compositionally biased region" description="Basic and acidic residues" evidence="1">
    <location>
        <begin position="95"/>
        <end position="105"/>
    </location>
</feature>
<protein>
    <submittedName>
        <fullName evidence="2">Uncharacterized protein</fullName>
    </submittedName>
</protein>
<comment type="caution">
    <text evidence="2">The sequence shown here is derived from an EMBL/GenBank/DDBJ whole genome shotgun (WGS) entry which is preliminary data.</text>
</comment>
<reference evidence="2" key="2">
    <citation type="submission" date="2021-09" db="EMBL/GenBank/DDBJ databases">
        <authorList>
            <person name="Jia N."/>
            <person name="Wang J."/>
            <person name="Shi W."/>
            <person name="Du L."/>
            <person name="Sun Y."/>
            <person name="Zhan W."/>
            <person name="Jiang J."/>
            <person name="Wang Q."/>
            <person name="Zhang B."/>
            <person name="Ji P."/>
            <person name="Sakyi L.B."/>
            <person name="Cui X."/>
            <person name="Yuan T."/>
            <person name="Jiang B."/>
            <person name="Yang W."/>
            <person name="Lam T.T.-Y."/>
            <person name="Chang Q."/>
            <person name="Ding S."/>
            <person name="Wang X."/>
            <person name="Zhu J."/>
            <person name="Ruan X."/>
            <person name="Zhao L."/>
            <person name="Wei J."/>
            <person name="Que T."/>
            <person name="Du C."/>
            <person name="Cheng J."/>
            <person name="Dai P."/>
            <person name="Han X."/>
            <person name="Huang E."/>
            <person name="Gao Y."/>
            <person name="Liu J."/>
            <person name="Shao H."/>
            <person name="Ye R."/>
            <person name="Li L."/>
            <person name="Wei W."/>
            <person name="Wang X."/>
            <person name="Wang C."/>
            <person name="Huo Q."/>
            <person name="Li W."/>
            <person name="Guo W."/>
            <person name="Chen H."/>
            <person name="Chen S."/>
            <person name="Zhou L."/>
            <person name="Zhou L."/>
            <person name="Ni X."/>
            <person name="Tian J."/>
            <person name="Zhou Y."/>
            <person name="Sheng Y."/>
            <person name="Liu T."/>
            <person name="Pan Y."/>
            <person name="Xia L."/>
            <person name="Li J."/>
            <person name="Zhao F."/>
            <person name="Cao W."/>
        </authorList>
    </citation>
    <scope>NUCLEOTIDE SEQUENCE</scope>
    <source>
        <strain evidence="2">Rmic-2018</strain>
        <tissue evidence="2">Larvae</tissue>
    </source>
</reference>
<feature type="compositionally biased region" description="Acidic residues" evidence="1">
    <location>
        <begin position="106"/>
        <end position="116"/>
    </location>
</feature>
<evidence type="ECO:0000256" key="1">
    <source>
        <dbReference type="SAM" id="MobiDB-lite"/>
    </source>
</evidence>
<feature type="region of interest" description="Disordered" evidence="1">
    <location>
        <begin position="95"/>
        <end position="116"/>
    </location>
</feature>
<dbReference type="Proteomes" id="UP000821866">
    <property type="component" value="Chromosome 3"/>
</dbReference>
<gene>
    <name evidence="2" type="ORF">HPB51_013634</name>
</gene>
<proteinExistence type="predicted"/>
<accession>A0A9J6EAA3</accession>
<reference evidence="2" key="1">
    <citation type="journal article" date="2020" name="Cell">
        <title>Large-Scale Comparative Analyses of Tick Genomes Elucidate Their Genetic Diversity and Vector Capacities.</title>
        <authorList>
            <consortium name="Tick Genome and Microbiome Consortium (TIGMIC)"/>
            <person name="Jia N."/>
            <person name="Wang J."/>
            <person name="Shi W."/>
            <person name="Du L."/>
            <person name="Sun Y."/>
            <person name="Zhan W."/>
            <person name="Jiang J.F."/>
            <person name="Wang Q."/>
            <person name="Zhang B."/>
            <person name="Ji P."/>
            <person name="Bell-Sakyi L."/>
            <person name="Cui X.M."/>
            <person name="Yuan T.T."/>
            <person name="Jiang B.G."/>
            <person name="Yang W.F."/>
            <person name="Lam T.T."/>
            <person name="Chang Q.C."/>
            <person name="Ding S.J."/>
            <person name="Wang X.J."/>
            <person name="Zhu J.G."/>
            <person name="Ruan X.D."/>
            <person name="Zhao L."/>
            <person name="Wei J.T."/>
            <person name="Ye R.Z."/>
            <person name="Que T.C."/>
            <person name="Du C.H."/>
            <person name="Zhou Y.H."/>
            <person name="Cheng J.X."/>
            <person name="Dai P.F."/>
            <person name="Guo W.B."/>
            <person name="Han X.H."/>
            <person name="Huang E.J."/>
            <person name="Li L.F."/>
            <person name="Wei W."/>
            <person name="Gao Y.C."/>
            <person name="Liu J.Z."/>
            <person name="Shao H.Z."/>
            <person name="Wang X."/>
            <person name="Wang C.C."/>
            <person name="Yang T.C."/>
            <person name="Huo Q.B."/>
            <person name="Li W."/>
            <person name="Chen H.Y."/>
            <person name="Chen S.E."/>
            <person name="Zhou L.G."/>
            <person name="Ni X.B."/>
            <person name="Tian J.H."/>
            <person name="Sheng Y."/>
            <person name="Liu T."/>
            <person name="Pan Y.S."/>
            <person name="Xia L.Y."/>
            <person name="Li J."/>
            <person name="Zhao F."/>
            <person name="Cao W.C."/>
        </authorList>
    </citation>
    <scope>NUCLEOTIDE SEQUENCE</scope>
    <source>
        <strain evidence="2">Rmic-2018</strain>
    </source>
</reference>
<sequence>MNTLPELISDYALCDMFNADEAGLFFNLQPEKSLCMKGQACQKRHDAAPMKEDQGLEGDLNIEGWETLRTPASAQDFVTADDNVATCGLRSVEEQFDEAKETKSDSDDEDANVCDV</sequence>
<keyword evidence="3" id="KW-1185">Reference proteome</keyword>